<feature type="compositionally biased region" description="Basic residues" evidence="1">
    <location>
        <begin position="48"/>
        <end position="62"/>
    </location>
</feature>
<reference evidence="2 3" key="1">
    <citation type="journal article" date="2015" name="Proc. Natl. Acad. Sci. U.S.A.">
        <title>The resurrection genome of Boea hygrometrica: A blueprint for survival of dehydration.</title>
        <authorList>
            <person name="Xiao L."/>
            <person name="Yang G."/>
            <person name="Zhang L."/>
            <person name="Yang X."/>
            <person name="Zhao S."/>
            <person name="Ji Z."/>
            <person name="Zhou Q."/>
            <person name="Hu M."/>
            <person name="Wang Y."/>
            <person name="Chen M."/>
            <person name="Xu Y."/>
            <person name="Jin H."/>
            <person name="Xiao X."/>
            <person name="Hu G."/>
            <person name="Bao F."/>
            <person name="Hu Y."/>
            <person name="Wan P."/>
            <person name="Li L."/>
            <person name="Deng X."/>
            <person name="Kuang T."/>
            <person name="Xiang C."/>
            <person name="Zhu J.K."/>
            <person name="Oliver M.J."/>
            <person name="He Y."/>
        </authorList>
    </citation>
    <scope>NUCLEOTIDE SEQUENCE [LARGE SCALE GENOMIC DNA]</scope>
    <source>
        <strain evidence="3">cv. XS01</strain>
    </source>
</reference>
<evidence type="ECO:0000256" key="1">
    <source>
        <dbReference type="SAM" id="MobiDB-lite"/>
    </source>
</evidence>
<sequence length="177" mass="20276">MTSVCLLQVYVHTLQFPTPDVPEVLDVVIARRLNYLVTLIGTVCGNRRRRYKMPPKRTRAQRSGKNSNTESTTQGSENPTLTPTKIAELVATTVAQILESQPAQQPQPNLDQRDEEMRIMREELENQQAEEMRKMREELDNLKKERSSAPPPPPAREVPFSIEVLEADLPQHFKYPN</sequence>
<proteinExistence type="predicted"/>
<feature type="region of interest" description="Disordered" evidence="1">
    <location>
        <begin position="48"/>
        <end position="84"/>
    </location>
</feature>
<dbReference type="AlphaFoldDB" id="A0A2Z7BII8"/>
<accession>A0A2Z7BII8</accession>
<evidence type="ECO:0000313" key="2">
    <source>
        <dbReference type="EMBL" id="KZV31948.1"/>
    </source>
</evidence>
<feature type="compositionally biased region" description="Basic and acidic residues" evidence="1">
    <location>
        <begin position="126"/>
        <end position="147"/>
    </location>
</feature>
<protein>
    <submittedName>
        <fullName evidence="2">Uncharacterized protein</fullName>
    </submittedName>
</protein>
<feature type="compositionally biased region" description="Polar residues" evidence="1">
    <location>
        <begin position="63"/>
        <end position="83"/>
    </location>
</feature>
<dbReference type="EMBL" id="KV007005">
    <property type="protein sequence ID" value="KZV31948.1"/>
    <property type="molecule type" value="Genomic_DNA"/>
</dbReference>
<dbReference type="Proteomes" id="UP000250235">
    <property type="component" value="Unassembled WGS sequence"/>
</dbReference>
<evidence type="ECO:0000313" key="3">
    <source>
        <dbReference type="Proteomes" id="UP000250235"/>
    </source>
</evidence>
<organism evidence="2 3">
    <name type="scientific">Dorcoceras hygrometricum</name>
    <dbReference type="NCBI Taxonomy" id="472368"/>
    <lineage>
        <taxon>Eukaryota</taxon>
        <taxon>Viridiplantae</taxon>
        <taxon>Streptophyta</taxon>
        <taxon>Embryophyta</taxon>
        <taxon>Tracheophyta</taxon>
        <taxon>Spermatophyta</taxon>
        <taxon>Magnoliopsida</taxon>
        <taxon>eudicotyledons</taxon>
        <taxon>Gunneridae</taxon>
        <taxon>Pentapetalae</taxon>
        <taxon>asterids</taxon>
        <taxon>lamiids</taxon>
        <taxon>Lamiales</taxon>
        <taxon>Gesneriaceae</taxon>
        <taxon>Didymocarpoideae</taxon>
        <taxon>Trichosporeae</taxon>
        <taxon>Loxocarpinae</taxon>
        <taxon>Dorcoceras</taxon>
    </lineage>
</organism>
<gene>
    <name evidence="2" type="ORF">F511_41962</name>
</gene>
<name>A0A2Z7BII8_9LAMI</name>
<feature type="region of interest" description="Disordered" evidence="1">
    <location>
        <begin position="126"/>
        <end position="158"/>
    </location>
</feature>
<keyword evidence="3" id="KW-1185">Reference proteome</keyword>